<dbReference type="Proteomes" id="UP001524478">
    <property type="component" value="Unassembled WGS sequence"/>
</dbReference>
<accession>A0ABT1SAM8</accession>
<dbReference type="Pfam" id="PF11213">
    <property type="entry name" value="DUF3006"/>
    <property type="match status" value="1"/>
</dbReference>
<sequence>MKITIDRFEEEFAIVELENGEIIEIPKVILPIEAKEGDVVSITVEKTETEERKKRIQNKFDRLFCSE</sequence>
<protein>
    <submittedName>
        <fullName evidence="1">DUF3006 domain-containing protein</fullName>
    </submittedName>
</protein>
<dbReference type="InterPro" id="IPR021377">
    <property type="entry name" value="DUF3006"/>
</dbReference>
<keyword evidence="2" id="KW-1185">Reference proteome</keyword>
<dbReference type="Gene3D" id="6.20.120.50">
    <property type="match status" value="1"/>
</dbReference>
<name>A0ABT1SAM8_9FIRM</name>
<dbReference type="RefSeq" id="WP_256311369.1">
    <property type="nucleotide sequence ID" value="NZ_CP172320.1"/>
</dbReference>
<evidence type="ECO:0000313" key="2">
    <source>
        <dbReference type="Proteomes" id="UP001524478"/>
    </source>
</evidence>
<reference evidence="1 2" key="1">
    <citation type="submission" date="2022-06" db="EMBL/GenBank/DDBJ databases">
        <title>Isolation of gut microbiota from human fecal samples.</title>
        <authorList>
            <person name="Pamer E.G."/>
            <person name="Barat B."/>
            <person name="Waligurski E."/>
            <person name="Medina S."/>
            <person name="Paddock L."/>
            <person name="Mostad J."/>
        </authorList>
    </citation>
    <scope>NUCLEOTIDE SEQUENCE [LARGE SCALE GENOMIC DNA]</scope>
    <source>
        <strain evidence="1 2">DFI.7.95</strain>
    </source>
</reference>
<comment type="caution">
    <text evidence="1">The sequence shown here is derived from an EMBL/GenBank/DDBJ whole genome shotgun (WGS) entry which is preliminary data.</text>
</comment>
<proteinExistence type="predicted"/>
<gene>
    <name evidence="1" type="ORF">NE686_09755</name>
</gene>
<evidence type="ECO:0000313" key="1">
    <source>
        <dbReference type="EMBL" id="MCQ4923370.1"/>
    </source>
</evidence>
<organism evidence="1 2">
    <name type="scientific">Tissierella carlieri</name>
    <dbReference type="NCBI Taxonomy" id="689904"/>
    <lineage>
        <taxon>Bacteria</taxon>
        <taxon>Bacillati</taxon>
        <taxon>Bacillota</taxon>
        <taxon>Tissierellia</taxon>
        <taxon>Tissierellales</taxon>
        <taxon>Tissierellaceae</taxon>
        <taxon>Tissierella</taxon>
    </lineage>
</organism>
<dbReference type="EMBL" id="JANGAC010000006">
    <property type="protein sequence ID" value="MCQ4923370.1"/>
    <property type="molecule type" value="Genomic_DNA"/>
</dbReference>